<dbReference type="Gene3D" id="3.40.1360.10">
    <property type="match status" value="1"/>
</dbReference>
<dbReference type="GO" id="GO:0006269">
    <property type="term" value="P:DNA replication, synthesis of primer"/>
    <property type="evidence" value="ECO:0007669"/>
    <property type="project" value="TreeGrafter"/>
</dbReference>
<dbReference type="SUPFAM" id="SSF56731">
    <property type="entry name" value="DNA primase core"/>
    <property type="match status" value="1"/>
</dbReference>
<dbReference type="InterPro" id="IPR006171">
    <property type="entry name" value="TOPRIM_dom"/>
</dbReference>
<dbReference type="PANTHER" id="PTHR30313">
    <property type="entry name" value="DNA PRIMASE"/>
    <property type="match status" value="1"/>
</dbReference>
<dbReference type="Gene3D" id="3.90.980.10">
    <property type="entry name" value="DNA primase, catalytic core, N-terminal domain"/>
    <property type="match status" value="1"/>
</dbReference>
<dbReference type="InterPro" id="IPR013264">
    <property type="entry name" value="DNAG_N"/>
</dbReference>
<dbReference type="Pfam" id="PF13155">
    <property type="entry name" value="Toprim_2"/>
    <property type="match status" value="1"/>
</dbReference>
<gene>
    <name evidence="3" type="ORF">Pmi06nite_80790</name>
</gene>
<name>A0A8J3TYN0_9ACTN</name>
<keyword evidence="4" id="KW-1185">Reference proteome</keyword>
<feature type="domain" description="Toprim" evidence="2">
    <location>
        <begin position="137"/>
        <end position="221"/>
    </location>
</feature>
<sequence>MLIAIHQHAERFFQAHHRGSWVPDYLVERGFDTVTQRQWGAGYAPNEWRALTHHLRNLGFGDTAIEASGLARRTTRKTLVDFFRDRAVFPIKDPDGTTIAFIGRSRHSDPKYLNSPHTPIYAKGQTLLGLHAITTHSTPVITEGPLDAMAVTLAGQGRMTGLALCGTALTPDQVKALAAATDLSNSGVLIALDNDRAGQEAAVRSYALFKDRCTTDAIALPRGCDPATVLRDAGPATLSLLLREKVLPLADLVTDAAIAPWQHSLQYAEGRLGALRSAGKAIAAMAPHDVPRQVARVAARLNFDHAMVTETTVDAVSAHLAIGDFPLPPTAGNTTARHSGRKPNERPPRGPTP</sequence>
<evidence type="ECO:0000313" key="4">
    <source>
        <dbReference type="Proteomes" id="UP000650628"/>
    </source>
</evidence>
<organism evidence="3 4">
    <name type="scientific">Planotetraspora mira</name>
    <dbReference type="NCBI Taxonomy" id="58121"/>
    <lineage>
        <taxon>Bacteria</taxon>
        <taxon>Bacillati</taxon>
        <taxon>Actinomycetota</taxon>
        <taxon>Actinomycetes</taxon>
        <taxon>Streptosporangiales</taxon>
        <taxon>Streptosporangiaceae</taxon>
        <taxon>Planotetraspora</taxon>
    </lineage>
</organism>
<dbReference type="InterPro" id="IPR037068">
    <property type="entry name" value="DNA_primase_core_N_sf"/>
</dbReference>
<comment type="caution">
    <text evidence="3">The sequence shown here is derived from an EMBL/GenBank/DDBJ whole genome shotgun (WGS) entry which is preliminary data.</text>
</comment>
<reference evidence="3 4" key="1">
    <citation type="submission" date="2021-01" db="EMBL/GenBank/DDBJ databases">
        <title>Whole genome shotgun sequence of Planotetraspora mira NBRC 15435.</title>
        <authorList>
            <person name="Komaki H."/>
            <person name="Tamura T."/>
        </authorList>
    </citation>
    <scope>NUCLEOTIDE SEQUENCE [LARGE SCALE GENOMIC DNA]</scope>
    <source>
        <strain evidence="3 4">NBRC 15435</strain>
    </source>
</reference>
<dbReference type="Proteomes" id="UP000650628">
    <property type="component" value="Unassembled WGS sequence"/>
</dbReference>
<evidence type="ECO:0000313" key="3">
    <source>
        <dbReference type="EMBL" id="GII34637.1"/>
    </source>
</evidence>
<feature type="region of interest" description="Disordered" evidence="1">
    <location>
        <begin position="326"/>
        <end position="353"/>
    </location>
</feature>
<protein>
    <recommendedName>
        <fullName evidence="2">Toprim domain-containing protein</fullName>
    </recommendedName>
</protein>
<dbReference type="AlphaFoldDB" id="A0A8J3TYN0"/>
<evidence type="ECO:0000259" key="2">
    <source>
        <dbReference type="PROSITE" id="PS50880"/>
    </source>
</evidence>
<proteinExistence type="predicted"/>
<accession>A0A8J3TYN0</accession>
<dbReference type="RefSeq" id="WP_203958420.1">
    <property type="nucleotide sequence ID" value="NZ_BOOO01000053.1"/>
</dbReference>
<dbReference type="SMART" id="SM00493">
    <property type="entry name" value="TOPRIM"/>
    <property type="match status" value="1"/>
</dbReference>
<feature type="compositionally biased region" description="Basic and acidic residues" evidence="1">
    <location>
        <begin position="342"/>
        <end position="353"/>
    </location>
</feature>
<dbReference type="EMBL" id="BOOO01000053">
    <property type="protein sequence ID" value="GII34637.1"/>
    <property type="molecule type" value="Genomic_DNA"/>
</dbReference>
<dbReference type="Pfam" id="PF08275">
    <property type="entry name" value="DNAG_N"/>
    <property type="match status" value="1"/>
</dbReference>
<dbReference type="PROSITE" id="PS50880">
    <property type="entry name" value="TOPRIM"/>
    <property type="match status" value="1"/>
</dbReference>
<dbReference type="CDD" id="cd03364">
    <property type="entry name" value="TOPRIM_DnaG_primases"/>
    <property type="match status" value="1"/>
</dbReference>
<dbReference type="PANTHER" id="PTHR30313:SF2">
    <property type="entry name" value="DNA PRIMASE"/>
    <property type="match status" value="1"/>
</dbReference>
<dbReference type="InterPro" id="IPR034151">
    <property type="entry name" value="TOPRIM_DnaG_bac"/>
</dbReference>
<dbReference type="GO" id="GO:0005737">
    <property type="term" value="C:cytoplasm"/>
    <property type="evidence" value="ECO:0007669"/>
    <property type="project" value="TreeGrafter"/>
</dbReference>
<dbReference type="InterPro" id="IPR050219">
    <property type="entry name" value="DnaG_primase"/>
</dbReference>
<evidence type="ECO:0000256" key="1">
    <source>
        <dbReference type="SAM" id="MobiDB-lite"/>
    </source>
</evidence>